<dbReference type="Proteomes" id="UP000800096">
    <property type="component" value="Unassembled WGS sequence"/>
</dbReference>
<sequence length="81" mass="8483">MSVLTRRAHGMNADPVAIPRRSCAISPEYCRGGGGLEGAVVILAITIVLRLALAATEGSTTIKAAQQRHCQFCNSAQADSE</sequence>
<evidence type="ECO:0000313" key="2">
    <source>
        <dbReference type="Proteomes" id="UP000800096"/>
    </source>
</evidence>
<evidence type="ECO:0000313" key="1">
    <source>
        <dbReference type="EMBL" id="KAF1911311.1"/>
    </source>
</evidence>
<protein>
    <submittedName>
        <fullName evidence="1">Uncharacterized protein</fullName>
    </submittedName>
</protein>
<dbReference type="EMBL" id="ML979144">
    <property type="protein sequence ID" value="KAF1911311.1"/>
    <property type="molecule type" value="Genomic_DNA"/>
</dbReference>
<accession>A0A6A5Q603</accession>
<organism evidence="1 2">
    <name type="scientific">Ampelomyces quisqualis</name>
    <name type="common">Powdery mildew agent</name>
    <dbReference type="NCBI Taxonomy" id="50730"/>
    <lineage>
        <taxon>Eukaryota</taxon>
        <taxon>Fungi</taxon>
        <taxon>Dikarya</taxon>
        <taxon>Ascomycota</taxon>
        <taxon>Pezizomycotina</taxon>
        <taxon>Dothideomycetes</taxon>
        <taxon>Pleosporomycetidae</taxon>
        <taxon>Pleosporales</taxon>
        <taxon>Pleosporineae</taxon>
        <taxon>Phaeosphaeriaceae</taxon>
        <taxon>Ampelomyces</taxon>
    </lineage>
</organism>
<name>A0A6A5Q603_AMPQU</name>
<dbReference type="AlphaFoldDB" id="A0A6A5Q603"/>
<keyword evidence="2" id="KW-1185">Reference proteome</keyword>
<proteinExistence type="predicted"/>
<gene>
    <name evidence="1" type="ORF">BDU57DRAFT_524369</name>
</gene>
<reference evidence="1" key="1">
    <citation type="journal article" date="2020" name="Stud. Mycol.">
        <title>101 Dothideomycetes genomes: a test case for predicting lifestyles and emergence of pathogens.</title>
        <authorList>
            <person name="Haridas S."/>
            <person name="Albert R."/>
            <person name="Binder M."/>
            <person name="Bloem J."/>
            <person name="Labutti K."/>
            <person name="Salamov A."/>
            <person name="Andreopoulos B."/>
            <person name="Baker S."/>
            <person name="Barry K."/>
            <person name="Bills G."/>
            <person name="Bluhm B."/>
            <person name="Cannon C."/>
            <person name="Castanera R."/>
            <person name="Culley D."/>
            <person name="Daum C."/>
            <person name="Ezra D."/>
            <person name="Gonzalez J."/>
            <person name="Henrissat B."/>
            <person name="Kuo A."/>
            <person name="Liang C."/>
            <person name="Lipzen A."/>
            <person name="Lutzoni F."/>
            <person name="Magnuson J."/>
            <person name="Mondo S."/>
            <person name="Nolan M."/>
            <person name="Ohm R."/>
            <person name="Pangilinan J."/>
            <person name="Park H.-J."/>
            <person name="Ramirez L."/>
            <person name="Alfaro M."/>
            <person name="Sun H."/>
            <person name="Tritt A."/>
            <person name="Yoshinaga Y."/>
            <person name="Zwiers L.-H."/>
            <person name="Turgeon B."/>
            <person name="Goodwin S."/>
            <person name="Spatafora J."/>
            <person name="Crous P."/>
            <person name="Grigoriev I."/>
        </authorList>
    </citation>
    <scope>NUCLEOTIDE SEQUENCE</scope>
    <source>
        <strain evidence="1">HMLAC05119</strain>
    </source>
</reference>